<feature type="transmembrane region" description="Helical" evidence="6">
    <location>
        <begin position="36"/>
        <end position="61"/>
    </location>
</feature>
<dbReference type="PANTHER" id="PTHR40077">
    <property type="entry name" value="MEMBRANE PROTEIN-RELATED"/>
    <property type="match status" value="1"/>
</dbReference>
<keyword evidence="4 6" id="KW-1133">Transmembrane helix</keyword>
<evidence type="ECO:0000256" key="3">
    <source>
        <dbReference type="ARBA" id="ARBA00022692"/>
    </source>
</evidence>
<keyword evidence="5 6" id="KW-0472">Membrane</keyword>
<comment type="caution">
    <text evidence="8">The sequence shown here is derived from an EMBL/GenBank/DDBJ whole genome shotgun (WGS) entry which is preliminary data.</text>
</comment>
<dbReference type="NCBIfam" id="TIGR03954">
    <property type="entry name" value="integ_memb_HG"/>
    <property type="match status" value="1"/>
</dbReference>
<name>A0ABQ6IYQ4_9MICO</name>
<keyword evidence="3 6" id="KW-0812">Transmembrane</keyword>
<evidence type="ECO:0000313" key="9">
    <source>
        <dbReference type="Proteomes" id="UP001157126"/>
    </source>
</evidence>
<reference evidence="9" key="1">
    <citation type="journal article" date="2019" name="Int. J. Syst. Evol. Microbiol.">
        <title>The Global Catalogue of Microorganisms (GCM) 10K type strain sequencing project: providing services to taxonomists for standard genome sequencing and annotation.</title>
        <authorList>
            <consortium name="The Broad Institute Genomics Platform"/>
            <consortium name="The Broad Institute Genome Sequencing Center for Infectious Disease"/>
            <person name="Wu L."/>
            <person name="Ma J."/>
        </authorList>
    </citation>
    <scope>NUCLEOTIDE SEQUENCE [LARGE SCALE GENOMIC DNA]</scope>
    <source>
        <strain evidence="9">NBRC 113072</strain>
    </source>
</reference>
<gene>
    <name evidence="8" type="ORF">GCM10025883_43470</name>
</gene>
<accession>A0ABQ6IYQ4</accession>
<feature type="domain" description="DUF3817" evidence="7">
    <location>
        <begin position="5"/>
        <end position="92"/>
    </location>
</feature>
<sequence length="151" mass="16469">MSPRKLFTLFAFAEVVTWTLLLLGMFLKYVTQTTELGVRVFGLVHGFVFLTYVVVTIVVGVNQRWNRRTTLLGVLAAVPPYATIPFERHVKRHGFLEGGWQARDGAAPRTAPERMVAWAVSNPAVAAGTALVGVALVTGVLVWLGPPIPQS</sequence>
<dbReference type="Proteomes" id="UP001157126">
    <property type="component" value="Unassembled WGS sequence"/>
</dbReference>
<organism evidence="8 9">
    <name type="scientific">Mobilicoccus caccae</name>
    <dbReference type="NCBI Taxonomy" id="1859295"/>
    <lineage>
        <taxon>Bacteria</taxon>
        <taxon>Bacillati</taxon>
        <taxon>Actinomycetota</taxon>
        <taxon>Actinomycetes</taxon>
        <taxon>Micrococcales</taxon>
        <taxon>Dermatophilaceae</taxon>
        <taxon>Mobilicoccus</taxon>
    </lineage>
</organism>
<keyword evidence="9" id="KW-1185">Reference proteome</keyword>
<dbReference type="EMBL" id="BSUO01000001">
    <property type="protein sequence ID" value="GMA42302.1"/>
    <property type="molecule type" value="Genomic_DNA"/>
</dbReference>
<dbReference type="Pfam" id="PF12823">
    <property type="entry name" value="DUF3817"/>
    <property type="match status" value="1"/>
</dbReference>
<evidence type="ECO:0000313" key="8">
    <source>
        <dbReference type="EMBL" id="GMA42302.1"/>
    </source>
</evidence>
<evidence type="ECO:0000256" key="4">
    <source>
        <dbReference type="ARBA" id="ARBA00022989"/>
    </source>
</evidence>
<feature type="transmembrane region" description="Helical" evidence="6">
    <location>
        <begin position="124"/>
        <end position="145"/>
    </location>
</feature>
<evidence type="ECO:0000256" key="1">
    <source>
        <dbReference type="ARBA" id="ARBA00004651"/>
    </source>
</evidence>
<evidence type="ECO:0000256" key="5">
    <source>
        <dbReference type="ARBA" id="ARBA00023136"/>
    </source>
</evidence>
<evidence type="ECO:0000259" key="7">
    <source>
        <dbReference type="Pfam" id="PF12823"/>
    </source>
</evidence>
<dbReference type="InterPro" id="IPR023845">
    <property type="entry name" value="DUF3817_TM"/>
</dbReference>
<keyword evidence="2" id="KW-1003">Cell membrane</keyword>
<evidence type="ECO:0000256" key="2">
    <source>
        <dbReference type="ARBA" id="ARBA00022475"/>
    </source>
</evidence>
<proteinExistence type="predicted"/>
<comment type="subcellular location">
    <subcellularLocation>
        <location evidence="1">Cell membrane</location>
        <topology evidence="1">Multi-pass membrane protein</topology>
    </subcellularLocation>
</comment>
<feature type="transmembrane region" description="Helical" evidence="6">
    <location>
        <begin position="7"/>
        <end position="30"/>
    </location>
</feature>
<evidence type="ECO:0000256" key="6">
    <source>
        <dbReference type="SAM" id="Phobius"/>
    </source>
</evidence>
<dbReference type="PANTHER" id="PTHR40077:SF1">
    <property type="entry name" value="MEMBRANE PROTEIN"/>
    <property type="match status" value="1"/>
</dbReference>
<dbReference type="RefSeq" id="WP_284305740.1">
    <property type="nucleotide sequence ID" value="NZ_BSUO01000001.1"/>
</dbReference>
<protein>
    <submittedName>
        <fullName evidence="8">Membrane protein</fullName>
    </submittedName>
</protein>